<keyword evidence="2" id="KW-1185">Reference proteome</keyword>
<dbReference type="EMBL" id="CYSA01000028">
    <property type="protein sequence ID" value="CUH68689.1"/>
    <property type="molecule type" value="Genomic_DNA"/>
</dbReference>
<sequence length="158" mass="17389">MSIGFKVDGFRDMERALAGLKRGTAKAVVRRALKKVLKPVAEAADASMFQISVTSKLSPRQRAAASGDFIGSIVSMYIGPIDDEGRGAPHAHLIEFGTGPRKHKSGKFVGAVMPEPFMRPAWDANKAEMLERLKREIWTEIQKTLDRTAARNARAGRR</sequence>
<reference evidence="1 2" key="1">
    <citation type="submission" date="2015-09" db="EMBL/GenBank/DDBJ databases">
        <authorList>
            <consortium name="Swine Surveillance"/>
        </authorList>
    </citation>
    <scope>NUCLEOTIDE SEQUENCE [LARGE SCALE GENOMIC DNA]</scope>
    <source>
        <strain evidence="1 2">CECT 4357</strain>
    </source>
</reference>
<dbReference type="STRING" id="53501.SAMN04488043_106200"/>
<dbReference type="Proteomes" id="UP000051587">
    <property type="component" value="Unassembled WGS sequence"/>
</dbReference>
<gene>
    <name evidence="1" type="ORF">TG4357_03739</name>
</gene>
<dbReference type="AlphaFoldDB" id="A0A0P1FKN1"/>
<name>A0A0P1FKN1_THAGE</name>
<proteinExistence type="predicted"/>
<organism evidence="1 2">
    <name type="scientific">Thalassovita gelatinovora</name>
    <name type="common">Thalassobius gelatinovorus</name>
    <dbReference type="NCBI Taxonomy" id="53501"/>
    <lineage>
        <taxon>Bacteria</taxon>
        <taxon>Pseudomonadati</taxon>
        <taxon>Pseudomonadota</taxon>
        <taxon>Alphaproteobacteria</taxon>
        <taxon>Rhodobacterales</taxon>
        <taxon>Roseobacteraceae</taxon>
        <taxon>Thalassovita</taxon>
    </lineage>
</organism>
<dbReference type="RefSeq" id="WP_058264397.1">
    <property type="nucleotide sequence ID" value="NZ_CP051181.1"/>
</dbReference>
<protein>
    <recommendedName>
        <fullName evidence="3">Phage protein, HK97 gp10 family</fullName>
    </recommendedName>
</protein>
<evidence type="ECO:0000313" key="2">
    <source>
        <dbReference type="Proteomes" id="UP000051587"/>
    </source>
</evidence>
<dbReference type="OrthoDB" id="7585428at2"/>
<accession>A0A0P1FKN1</accession>
<evidence type="ECO:0008006" key="3">
    <source>
        <dbReference type="Google" id="ProtNLM"/>
    </source>
</evidence>
<evidence type="ECO:0000313" key="1">
    <source>
        <dbReference type="EMBL" id="CUH68689.1"/>
    </source>
</evidence>